<evidence type="ECO:0000313" key="1">
    <source>
        <dbReference type="EMBL" id="MDF0600737.1"/>
    </source>
</evidence>
<dbReference type="EMBL" id="JARGYC010000017">
    <property type="protein sequence ID" value="MDF0600737.1"/>
    <property type="molecule type" value="Genomic_DNA"/>
</dbReference>
<comment type="caution">
    <text evidence="1">The sequence shown here is derived from an EMBL/GenBank/DDBJ whole genome shotgun (WGS) entry which is preliminary data.</text>
</comment>
<dbReference type="RefSeq" id="WP_275566881.1">
    <property type="nucleotide sequence ID" value="NZ_JARGYC010000017.1"/>
</dbReference>
<keyword evidence="2" id="KW-1185">Reference proteome</keyword>
<protein>
    <submittedName>
        <fullName evidence="1">Uncharacterized protein</fullName>
    </submittedName>
</protein>
<accession>A0AAE3NUC2</accession>
<evidence type="ECO:0000313" key="2">
    <source>
        <dbReference type="Proteomes" id="UP001220964"/>
    </source>
</evidence>
<gene>
    <name evidence="1" type="ORF">P1J78_08345</name>
</gene>
<dbReference type="Proteomes" id="UP001220964">
    <property type="component" value="Unassembled WGS sequence"/>
</dbReference>
<name>A0AAE3NUC2_9RHOB</name>
<proteinExistence type="predicted"/>
<organism evidence="1 2">
    <name type="scientific">Psychromarinibacter sediminicola</name>
    <dbReference type="NCBI Taxonomy" id="3033385"/>
    <lineage>
        <taxon>Bacteria</taxon>
        <taxon>Pseudomonadati</taxon>
        <taxon>Pseudomonadota</taxon>
        <taxon>Alphaproteobacteria</taxon>
        <taxon>Rhodobacterales</taxon>
        <taxon>Paracoccaceae</taxon>
        <taxon>Psychromarinibacter</taxon>
    </lineage>
</organism>
<sequence>MDEKALVHLLSYGLTWEKLRRIPEEHLAALSVISYAASELNALRRIYLTQPHEPCDVKPVDSAASIQKLVILRSWSSKLFEVAEFVEFGGRKPTTSDSKLLALSSRAVESFSELKSGEGYQVARIVRHEASNHYSFSAAKKNLPNVPKNMDCDFYVGEMGGNSFFPLGEAVMFHARLSRKWAAIEPSEQRQKLFEEWLDWCLKASRWVDEVHADFADQLLFEAFKDRKFKKKVYWVPLEYVGHHSEHTTPVFLKKEP</sequence>
<dbReference type="AlphaFoldDB" id="A0AAE3NUC2"/>
<reference evidence="1" key="1">
    <citation type="submission" date="2023-03" db="EMBL/GenBank/DDBJ databases">
        <title>Multiphase analysis and comparison of six strains from genera Psychromarinibacter, Lutimaribacter, and Maritimibacter, including a novel species: Psychromarinibacter sediminicola sp. nov.</title>
        <authorList>
            <person name="Wang Y.-H."/>
            <person name="Ye M.-Q."/>
            <person name="Du Z.-J."/>
        </authorList>
    </citation>
    <scope>NUCLEOTIDE SEQUENCE</scope>
    <source>
        <strain evidence="1">C21-152</strain>
    </source>
</reference>